<dbReference type="InterPro" id="IPR000504">
    <property type="entry name" value="RRM_dom"/>
</dbReference>
<feature type="domain" description="RRM" evidence="7">
    <location>
        <begin position="385"/>
        <end position="457"/>
    </location>
</feature>
<feature type="region of interest" description="Disordered" evidence="6">
    <location>
        <begin position="554"/>
        <end position="579"/>
    </location>
</feature>
<evidence type="ECO:0000313" key="10">
    <source>
        <dbReference type="Proteomes" id="UP001447188"/>
    </source>
</evidence>
<gene>
    <name evidence="9" type="ORF">Q9L58_005985</name>
</gene>
<dbReference type="SUPFAM" id="SSF54928">
    <property type="entry name" value="RNA-binding domain, RBD"/>
    <property type="match status" value="1"/>
</dbReference>
<feature type="region of interest" description="Disordered" evidence="6">
    <location>
        <begin position="90"/>
        <end position="213"/>
    </location>
</feature>
<proteinExistence type="predicted"/>
<keyword evidence="1" id="KW-0507">mRNA processing</keyword>
<dbReference type="SUPFAM" id="SSF101233">
    <property type="entry name" value="PWI domain"/>
    <property type="match status" value="1"/>
</dbReference>
<keyword evidence="5" id="KW-0479">Metal-binding</keyword>
<comment type="caution">
    <text evidence="9">The sequence shown here is derived from an EMBL/GenBank/DDBJ whole genome shotgun (WGS) entry which is preliminary data.</text>
</comment>
<evidence type="ECO:0000256" key="1">
    <source>
        <dbReference type="ARBA" id="ARBA00022664"/>
    </source>
</evidence>
<feature type="compositionally biased region" description="Low complexity" evidence="6">
    <location>
        <begin position="182"/>
        <end position="195"/>
    </location>
</feature>
<dbReference type="InterPro" id="IPR036483">
    <property type="entry name" value="PWI_dom_sf"/>
</dbReference>
<keyword evidence="5" id="KW-0863">Zinc-finger</keyword>
<dbReference type="PROSITE" id="PS50102">
    <property type="entry name" value="RRM"/>
    <property type="match status" value="1"/>
</dbReference>
<evidence type="ECO:0000256" key="3">
    <source>
        <dbReference type="ARBA" id="ARBA00043866"/>
    </source>
</evidence>
<dbReference type="Proteomes" id="UP001447188">
    <property type="component" value="Unassembled WGS sequence"/>
</dbReference>
<keyword evidence="10" id="KW-1185">Reference proteome</keyword>
<evidence type="ECO:0000256" key="2">
    <source>
        <dbReference type="ARBA" id="ARBA00022884"/>
    </source>
</evidence>
<dbReference type="Pfam" id="PF01480">
    <property type="entry name" value="PWI"/>
    <property type="match status" value="1"/>
</dbReference>
<protein>
    <submittedName>
        <fullName evidence="9">Uncharacterized protein</fullName>
    </submittedName>
</protein>
<feature type="compositionally biased region" description="Basic and acidic residues" evidence="6">
    <location>
        <begin position="104"/>
        <end position="144"/>
    </location>
</feature>
<evidence type="ECO:0000259" key="8">
    <source>
        <dbReference type="PROSITE" id="PS50103"/>
    </source>
</evidence>
<reference evidence="9 10" key="1">
    <citation type="submission" date="2024-02" db="EMBL/GenBank/DDBJ databases">
        <title>Discinaceae phylogenomics.</title>
        <authorList>
            <person name="Dirks A.C."/>
            <person name="James T.Y."/>
        </authorList>
    </citation>
    <scope>NUCLEOTIDE SEQUENCE [LARGE SCALE GENOMIC DNA]</scope>
    <source>
        <strain evidence="9 10">ACD0624</strain>
    </source>
</reference>
<dbReference type="InterPro" id="IPR002483">
    <property type="entry name" value="PWI_dom"/>
</dbReference>
<dbReference type="PANTHER" id="PTHR14398:SF0">
    <property type="entry name" value="ZINC FINGER PROTEIN SWM"/>
    <property type="match status" value="1"/>
</dbReference>
<dbReference type="PANTHER" id="PTHR14398">
    <property type="entry name" value="RNA RECOGNITION RRM/RNP DOMAIN"/>
    <property type="match status" value="1"/>
</dbReference>
<dbReference type="SMART" id="SM00356">
    <property type="entry name" value="ZnF_C3H1"/>
    <property type="match status" value="1"/>
</dbReference>
<dbReference type="InterPro" id="IPR012677">
    <property type="entry name" value="Nucleotide-bd_a/b_plait_sf"/>
</dbReference>
<evidence type="ECO:0000256" key="6">
    <source>
        <dbReference type="SAM" id="MobiDB-lite"/>
    </source>
</evidence>
<dbReference type="EMBL" id="JBBBZM010000078">
    <property type="protein sequence ID" value="KAL0635056.1"/>
    <property type="molecule type" value="Genomic_DNA"/>
</dbReference>
<feature type="domain" description="C3H1-type" evidence="8">
    <location>
        <begin position="268"/>
        <end position="296"/>
    </location>
</feature>
<dbReference type="InterPro" id="IPR000571">
    <property type="entry name" value="Znf_CCCH"/>
</dbReference>
<feature type="zinc finger region" description="C3H1-type" evidence="5">
    <location>
        <begin position="268"/>
        <end position="296"/>
    </location>
</feature>
<organism evidence="9 10">
    <name type="scientific">Discina gigas</name>
    <dbReference type="NCBI Taxonomy" id="1032678"/>
    <lineage>
        <taxon>Eukaryota</taxon>
        <taxon>Fungi</taxon>
        <taxon>Dikarya</taxon>
        <taxon>Ascomycota</taxon>
        <taxon>Pezizomycotina</taxon>
        <taxon>Pezizomycetes</taxon>
        <taxon>Pezizales</taxon>
        <taxon>Discinaceae</taxon>
        <taxon>Discina</taxon>
    </lineage>
</organism>
<feature type="region of interest" description="Disordered" evidence="6">
    <location>
        <begin position="461"/>
        <end position="490"/>
    </location>
</feature>
<comment type="function">
    <text evidence="3">May be involved in the turnover of nuclear polyadenylated (pA+) RNA.</text>
</comment>
<dbReference type="InterPro" id="IPR035979">
    <property type="entry name" value="RBD_domain_sf"/>
</dbReference>
<evidence type="ECO:0000313" key="9">
    <source>
        <dbReference type="EMBL" id="KAL0635056.1"/>
    </source>
</evidence>
<evidence type="ECO:0000259" key="7">
    <source>
        <dbReference type="PROSITE" id="PS50102"/>
    </source>
</evidence>
<feature type="region of interest" description="Disordered" evidence="6">
    <location>
        <begin position="305"/>
        <end position="378"/>
    </location>
</feature>
<feature type="compositionally biased region" description="Acidic residues" evidence="6">
    <location>
        <begin position="791"/>
        <end position="804"/>
    </location>
</feature>
<dbReference type="PROSITE" id="PS50103">
    <property type="entry name" value="ZF_C3H1"/>
    <property type="match status" value="1"/>
</dbReference>
<dbReference type="Gene3D" id="3.30.70.330">
    <property type="match status" value="1"/>
</dbReference>
<feature type="compositionally biased region" description="Basic and acidic residues" evidence="6">
    <location>
        <begin position="345"/>
        <end position="357"/>
    </location>
</feature>
<feature type="compositionally biased region" description="Polar residues" evidence="6">
    <location>
        <begin position="333"/>
        <end position="344"/>
    </location>
</feature>
<keyword evidence="2 4" id="KW-0694">RNA-binding</keyword>
<accession>A0ABR3GGS3</accession>
<keyword evidence="5" id="KW-0862">Zinc</keyword>
<feature type="compositionally biased region" description="Pro residues" evidence="6">
    <location>
        <begin position="204"/>
        <end position="213"/>
    </location>
</feature>
<dbReference type="Gene3D" id="1.20.1390.10">
    <property type="entry name" value="PWI domain"/>
    <property type="match status" value="1"/>
</dbReference>
<feature type="region of interest" description="Disordered" evidence="6">
    <location>
        <begin position="779"/>
        <end position="804"/>
    </location>
</feature>
<name>A0ABR3GGS3_9PEZI</name>
<dbReference type="CDD" id="cd12257">
    <property type="entry name" value="RRM1_RBM26_like"/>
    <property type="match status" value="1"/>
</dbReference>
<sequence>MLFDDGDAALLKKWIVKRLEDISDADSDVLADYVLALLRHDQVDDEVKKLCIEQLDDFLREHTEQFVNDVFLALKTKSFISVNSTLAGSASVLPPTPIPSAPPPEREPSVPSDYRKDRDRDDRESRGQKRTYFDRDRDGGRQDSHYGPSNSGRGFKAPRRGGAIGPGRWARGDAGAVRGGFPHQNSHPQQQQPAPESQNHFVPPLGPPQPMPFAMPPMPPPPGFPWAVPNPNDPMGAFLAAQAAAWGFPPVMGGLPGMKPGEEKKIVKKIGERCKDYDEKGFCMKGDMCPYEHGMDHIVVPGQEPAAADGRRHSPRAHEAAKTDQSPALEYDPNNSALFPSTDSKLSDRPLRNDRPVRGGRGGRGGRGSRSDMSGMGPSYDRANMTLVVEHIPDDKLTEPAIREFFASFGTVTDVEVQSQKRLATVTFERWNMAKKAYDSPTPIFDNRFVKVFWYKPEPGSAPVKQAPVRPEEPVDSRSTLNDEDEIDMEDFTRRQEEAQKAYEAKMARKKANEEAVRDLEKRTEELQKLQIEEKKKLMDKLSKKLAGQSAAASVTALPKAKEGDKPASLPASNGDIPKPKDEAVTAALKAQLESLEAEARLLGIEGEEFDLGAFRGRGRGRGRFAPRGRGTYVPRGRGALYNPYPTYRGRGGFQTARGRGGTLKLDNRPRKVAISAPDLKGEKDEDFRHYLMNTGLEVEGIEPHPEKEDTQIITFKDRRTAEQFVFTGSEIPNVGTVNLSWYSVPGGSTPAPYMKSTDDGLDAKMETDDSHHNHHVTAAVAGGDHRMDDDSYDLAEDDEGRWE</sequence>
<feature type="compositionally biased region" description="Pro residues" evidence="6">
    <location>
        <begin position="94"/>
        <end position="103"/>
    </location>
</feature>
<dbReference type="InterPro" id="IPR045137">
    <property type="entry name" value="RBM26/27"/>
</dbReference>
<evidence type="ECO:0000256" key="5">
    <source>
        <dbReference type="PROSITE-ProRule" id="PRU00723"/>
    </source>
</evidence>
<feature type="compositionally biased region" description="Gly residues" evidence="6">
    <location>
        <begin position="359"/>
        <end position="368"/>
    </location>
</feature>
<feature type="compositionally biased region" description="Basic and acidic residues" evidence="6">
    <location>
        <begin position="309"/>
        <end position="322"/>
    </location>
</feature>
<dbReference type="SMART" id="SM00360">
    <property type="entry name" value="RRM"/>
    <property type="match status" value="1"/>
</dbReference>
<evidence type="ECO:0000256" key="4">
    <source>
        <dbReference type="PROSITE-ProRule" id="PRU00176"/>
    </source>
</evidence>